<keyword evidence="8" id="KW-0812">Transmembrane</keyword>
<gene>
    <name evidence="11" type="primary">LOC116042338</name>
</gene>
<dbReference type="PANTHER" id="PTHR19433:SF127">
    <property type="entry name" value="NITR9"/>
    <property type="match status" value="1"/>
</dbReference>
<dbReference type="GO" id="GO:0002376">
    <property type="term" value="P:immune system process"/>
    <property type="evidence" value="ECO:0007669"/>
    <property type="project" value="UniProtKB-KW"/>
</dbReference>
<evidence type="ECO:0000256" key="7">
    <source>
        <dbReference type="ARBA" id="ARBA00023180"/>
    </source>
</evidence>
<dbReference type="GeneID" id="116042338"/>
<accession>A0A8C9X5V7</accession>
<keyword evidence="4" id="KW-0391">Immunity</keyword>
<keyword evidence="2" id="KW-1003">Cell membrane</keyword>
<dbReference type="GO" id="GO:0009617">
    <property type="term" value="P:response to bacterium"/>
    <property type="evidence" value="ECO:0007669"/>
    <property type="project" value="TreeGrafter"/>
</dbReference>
<evidence type="ECO:0000256" key="2">
    <source>
        <dbReference type="ARBA" id="ARBA00022475"/>
    </source>
</evidence>
<dbReference type="SUPFAM" id="SSF48726">
    <property type="entry name" value="Immunoglobulin"/>
    <property type="match status" value="2"/>
</dbReference>
<keyword evidence="8" id="KW-1133">Transmembrane helix</keyword>
<feature type="chain" id="PRO_5034408760" evidence="9">
    <location>
        <begin position="20"/>
        <end position="343"/>
    </location>
</feature>
<evidence type="ECO:0000256" key="5">
    <source>
        <dbReference type="ARBA" id="ARBA00023136"/>
    </source>
</evidence>
<dbReference type="Ensembl" id="ENSSLUT00000004465.1">
    <property type="protein sequence ID" value="ENSSLUP00000004334.1"/>
    <property type="gene ID" value="ENSSLUG00000001937.1"/>
</dbReference>
<keyword evidence="7" id="KW-0325">Glycoprotein</keyword>
<dbReference type="InterPro" id="IPR013783">
    <property type="entry name" value="Ig-like_fold"/>
</dbReference>
<dbReference type="GeneTree" id="ENSGT00950000182968"/>
<dbReference type="InterPro" id="IPR013106">
    <property type="entry name" value="Ig_V-set"/>
</dbReference>
<keyword evidence="12" id="KW-1185">Reference proteome</keyword>
<dbReference type="PANTHER" id="PTHR19433">
    <property type="entry name" value="T-CELL RECEPTOR ALPHA CHAIN V REGION-RELATED"/>
    <property type="match status" value="1"/>
</dbReference>
<reference evidence="11" key="1">
    <citation type="submission" date="2025-08" db="UniProtKB">
        <authorList>
            <consortium name="Ensembl"/>
        </authorList>
    </citation>
    <scope>IDENTIFICATION</scope>
</reference>
<comment type="subcellular location">
    <subcellularLocation>
        <location evidence="1">Cell membrane</location>
    </subcellularLocation>
</comment>
<name>A0A8C9X5V7_SANLU</name>
<dbReference type="InterPro" id="IPR036179">
    <property type="entry name" value="Ig-like_dom_sf"/>
</dbReference>
<proteinExistence type="predicted"/>
<evidence type="ECO:0000259" key="10">
    <source>
        <dbReference type="PROSITE" id="PS50835"/>
    </source>
</evidence>
<dbReference type="AlphaFoldDB" id="A0A8C9X5V7"/>
<keyword evidence="6" id="KW-1015">Disulfide bond</keyword>
<feature type="signal peptide" evidence="9">
    <location>
        <begin position="1"/>
        <end position="19"/>
    </location>
</feature>
<dbReference type="Proteomes" id="UP000694568">
    <property type="component" value="Unplaced"/>
</dbReference>
<dbReference type="InterPro" id="IPR007110">
    <property type="entry name" value="Ig-like_dom"/>
</dbReference>
<organism evidence="11 12">
    <name type="scientific">Sander lucioperca</name>
    <name type="common">Pike-perch</name>
    <name type="synonym">Perca lucioperca</name>
    <dbReference type="NCBI Taxonomy" id="283035"/>
    <lineage>
        <taxon>Eukaryota</taxon>
        <taxon>Metazoa</taxon>
        <taxon>Chordata</taxon>
        <taxon>Craniata</taxon>
        <taxon>Vertebrata</taxon>
        <taxon>Euteleostomi</taxon>
        <taxon>Actinopterygii</taxon>
        <taxon>Neopterygii</taxon>
        <taxon>Teleostei</taxon>
        <taxon>Neoteleostei</taxon>
        <taxon>Acanthomorphata</taxon>
        <taxon>Eupercaria</taxon>
        <taxon>Perciformes</taxon>
        <taxon>Percoidei</taxon>
        <taxon>Percidae</taxon>
        <taxon>Luciopercinae</taxon>
        <taxon>Sander</taxon>
    </lineage>
</organism>
<dbReference type="SMART" id="SM00406">
    <property type="entry name" value="IGv"/>
    <property type="match status" value="2"/>
</dbReference>
<dbReference type="InterPro" id="IPR052051">
    <property type="entry name" value="TCR_complex_component"/>
</dbReference>
<keyword evidence="5 8" id="KW-0472">Membrane</keyword>
<dbReference type="PROSITE" id="PS50835">
    <property type="entry name" value="IG_LIKE"/>
    <property type="match status" value="2"/>
</dbReference>
<reference evidence="11" key="2">
    <citation type="submission" date="2025-09" db="UniProtKB">
        <authorList>
            <consortium name="Ensembl"/>
        </authorList>
    </citation>
    <scope>IDENTIFICATION</scope>
</reference>
<dbReference type="Gene3D" id="2.60.40.10">
    <property type="entry name" value="Immunoglobulins"/>
    <property type="match status" value="2"/>
</dbReference>
<dbReference type="SMART" id="SM00409">
    <property type="entry name" value="IG"/>
    <property type="match status" value="2"/>
</dbReference>
<dbReference type="KEGG" id="sluc:116042338"/>
<evidence type="ECO:0000256" key="1">
    <source>
        <dbReference type="ARBA" id="ARBA00004236"/>
    </source>
</evidence>
<evidence type="ECO:0000313" key="12">
    <source>
        <dbReference type="Proteomes" id="UP000694568"/>
    </source>
</evidence>
<dbReference type="GO" id="GO:0005886">
    <property type="term" value="C:plasma membrane"/>
    <property type="evidence" value="ECO:0007669"/>
    <property type="project" value="UniProtKB-SubCell"/>
</dbReference>
<evidence type="ECO:0000256" key="9">
    <source>
        <dbReference type="SAM" id="SignalP"/>
    </source>
</evidence>
<dbReference type="RefSeq" id="XP_031144352.1">
    <property type="nucleotide sequence ID" value="XM_031288492.2"/>
</dbReference>
<dbReference type="Pfam" id="PF07686">
    <property type="entry name" value="V-set"/>
    <property type="match status" value="2"/>
</dbReference>
<evidence type="ECO:0000256" key="6">
    <source>
        <dbReference type="ARBA" id="ARBA00023157"/>
    </source>
</evidence>
<protein>
    <submittedName>
        <fullName evidence="11">Uncharacterized LOC116042338</fullName>
    </submittedName>
</protein>
<evidence type="ECO:0000256" key="4">
    <source>
        <dbReference type="ARBA" id="ARBA00022859"/>
    </source>
</evidence>
<feature type="domain" description="Ig-like" evidence="10">
    <location>
        <begin position="38"/>
        <end position="117"/>
    </location>
</feature>
<feature type="transmembrane region" description="Helical" evidence="8">
    <location>
        <begin position="252"/>
        <end position="274"/>
    </location>
</feature>
<feature type="domain" description="Ig-like" evidence="10">
    <location>
        <begin position="140"/>
        <end position="250"/>
    </location>
</feature>
<dbReference type="OrthoDB" id="6370831at2759"/>
<dbReference type="InterPro" id="IPR003599">
    <property type="entry name" value="Ig_sub"/>
</dbReference>
<sequence length="343" mass="37482">MMPLYIFLVLLSENCVVSAVNKTSGITQDSGVITAKVGENVTLKCFCRDDAVTFLSWYQQSLEGKPLIISSRMKQSTEASIFPAYKERFKVLAQSEEGTNHLIIKNLRMSDSATYYCGILEFNAIEFGHGAFLHVKTPQPIIQAVVHQPAMEPLHLGDSVNLSCTVNAGACAGNQSLYWFRHGVAQSAVMYHSAGQCKQLSNEESNMSCTSNLALKSVSFTDVGMYYCALASCGDIVFGSGTRVEIEGVSLLLVYSLIVALAVSIIVLLVLAFIMYKLKKKSCSVCKGSVTHPACPAASDAMNQDADVLHYAALGLKTTRDRHRREDNAESVCVYSRIKSRKE</sequence>
<keyword evidence="3 9" id="KW-0732">Signal</keyword>
<evidence type="ECO:0000256" key="3">
    <source>
        <dbReference type="ARBA" id="ARBA00022729"/>
    </source>
</evidence>
<evidence type="ECO:0000256" key="8">
    <source>
        <dbReference type="SAM" id="Phobius"/>
    </source>
</evidence>
<evidence type="ECO:0000313" key="11">
    <source>
        <dbReference type="Ensembl" id="ENSSLUP00000004334.1"/>
    </source>
</evidence>